<feature type="domain" description="Glycosyltransferase 2-like" evidence="2">
    <location>
        <begin position="11"/>
        <end position="140"/>
    </location>
</feature>
<dbReference type="EMBL" id="LK995542">
    <property type="protein sequence ID" value="CED92668.1"/>
    <property type="molecule type" value="Genomic_DNA"/>
</dbReference>
<dbReference type="InterPro" id="IPR001173">
    <property type="entry name" value="Glyco_trans_2-like"/>
</dbReference>
<evidence type="ECO:0000313" key="3">
    <source>
        <dbReference type="EMBL" id="CED92668.1"/>
    </source>
</evidence>
<feature type="compositionally biased region" description="Basic and acidic residues" evidence="1">
    <location>
        <begin position="218"/>
        <end position="230"/>
    </location>
</feature>
<organism evidence="3">
    <name type="scientific">Actinomyces succiniciruminis</name>
    <dbReference type="NCBI Taxonomy" id="1522002"/>
    <lineage>
        <taxon>Bacteria</taxon>
        <taxon>Bacillati</taxon>
        <taxon>Actinomycetota</taxon>
        <taxon>Actinomycetes</taxon>
        <taxon>Actinomycetales</taxon>
        <taxon>Actinomycetaceae</taxon>
        <taxon>Actinomyces</taxon>
    </lineage>
</organism>
<evidence type="ECO:0000256" key="1">
    <source>
        <dbReference type="SAM" id="MobiDB-lite"/>
    </source>
</evidence>
<feature type="region of interest" description="Disordered" evidence="1">
    <location>
        <begin position="218"/>
        <end position="252"/>
    </location>
</feature>
<dbReference type="Pfam" id="PF00535">
    <property type="entry name" value="Glycos_transf_2"/>
    <property type="match status" value="1"/>
</dbReference>
<reference evidence="3" key="1">
    <citation type="submission" date="2014-07" db="EMBL/GenBank/DDBJ databases">
        <authorList>
            <person name="Zhang J.E."/>
            <person name="Yang H."/>
            <person name="Guo J."/>
            <person name="Deng Z."/>
            <person name="Luo H."/>
            <person name="Luo M."/>
            <person name="Zhao B."/>
        </authorList>
    </citation>
    <scope>NUCLEOTIDE SEQUENCE</scope>
    <source>
        <strain evidence="3">AM4</strain>
    </source>
</reference>
<dbReference type="SUPFAM" id="SSF53448">
    <property type="entry name" value="Nucleotide-diphospho-sugar transferases"/>
    <property type="match status" value="1"/>
</dbReference>
<dbReference type="RefSeq" id="WP_210582346.1">
    <property type="nucleotide sequence ID" value="NZ_LK995542.1"/>
</dbReference>
<proteinExistence type="predicted"/>
<dbReference type="PANTHER" id="PTHR43179">
    <property type="entry name" value="RHAMNOSYLTRANSFERASE WBBL"/>
    <property type="match status" value="1"/>
</dbReference>
<keyword evidence="3" id="KW-0808">Transferase</keyword>
<protein>
    <submittedName>
        <fullName evidence="3">Glycosyl transferase 2</fullName>
    </submittedName>
</protein>
<dbReference type="InterPro" id="IPR029044">
    <property type="entry name" value="Nucleotide-diphossugar_trans"/>
</dbReference>
<dbReference type="GO" id="GO:0016740">
    <property type="term" value="F:transferase activity"/>
    <property type="evidence" value="ECO:0007669"/>
    <property type="project" value="UniProtKB-KW"/>
</dbReference>
<dbReference type="Gene3D" id="3.90.550.10">
    <property type="entry name" value="Spore Coat Polysaccharide Biosynthesis Protein SpsA, Chain A"/>
    <property type="match status" value="1"/>
</dbReference>
<accession>A0A1L7RSR0</accession>
<dbReference type="PANTHER" id="PTHR43179:SF7">
    <property type="entry name" value="RHAMNOSYLTRANSFERASE WBBL"/>
    <property type="match status" value="1"/>
</dbReference>
<dbReference type="AlphaFoldDB" id="A0A1L7RSR0"/>
<gene>
    <name evidence="3" type="ORF">AAM4_2836</name>
</gene>
<evidence type="ECO:0000259" key="2">
    <source>
        <dbReference type="Pfam" id="PF00535"/>
    </source>
</evidence>
<dbReference type="CDD" id="cd04186">
    <property type="entry name" value="GT_2_like_c"/>
    <property type="match status" value="1"/>
</dbReference>
<name>A0A1L7RSR0_9ACTO</name>
<sequence length="338" mass="36894">MTNLSSTAVIVVNYGSHELLETNLVPLSADASPSTGTPRIVVVDNATTPAERAAVTAQAQAHGWLTVLPDANLGFGAGVNRGVRAALDAGAQTFAILNPDATIAPDQLAALVAHVEADPMTLVAPMIVDDAGRPVFYGYRVDLTDGATRSPRTTLIAGHRHAEWLTGACFAVSRRLWEATGGLAEDYFLYWEDVDFSLRVLAAGGRLLNDTDIVARHVEGGTQRPRRDATGSESADPAGAAGTESRERPGGQRHSATYYYWNVRNRLLLGTRWARRGELARWVRRTPQESWRILLRGGRRQLLTHPTTTLVPAVRGAIDGLRLVHRERFTQRERPNDR</sequence>